<comment type="caution">
    <text evidence="13">The sequence shown here is derived from an EMBL/GenBank/DDBJ whole genome shotgun (WGS) entry which is preliminary data.</text>
</comment>
<dbReference type="GO" id="GO:0006935">
    <property type="term" value="P:chemotaxis"/>
    <property type="evidence" value="ECO:0007669"/>
    <property type="project" value="UniProtKB-KW"/>
</dbReference>
<accession>E8M3I1</accession>
<evidence type="ECO:0000256" key="1">
    <source>
        <dbReference type="ARBA" id="ARBA00004651"/>
    </source>
</evidence>
<evidence type="ECO:0000256" key="5">
    <source>
        <dbReference type="ARBA" id="ARBA00022692"/>
    </source>
</evidence>
<dbReference type="Gene3D" id="1.10.287.950">
    <property type="entry name" value="Methyl-accepting chemotaxis protein"/>
    <property type="match status" value="1"/>
</dbReference>
<keyword evidence="2" id="KW-1003">Cell membrane</keyword>
<feature type="coiled-coil region" evidence="10">
    <location>
        <begin position="215"/>
        <end position="253"/>
    </location>
</feature>
<dbReference type="Pfam" id="PF00015">
    <property type="entry name" value="MCPsignal"/>
    <property type="match status" value="1"/>
</dbReference>
<keyword evidence="10" id="KW-0175">Coiled coil</keyword>
<feature type="chain" id="PRO_5003227670" evidence="11">
    <location>
        <begin position="26"/>
        <end position="383"/>
    </location>
</feature>
<dbReference type="PANTHER" id="PTHR32089:SF39">
    <property type="entry name" value="METHYL-ACCEPTING CHEMOTAXIS PROTEIN HLYB"/>
    <property type="match status" value="1"/>
</dbReference>
<organism evidence="13 14">
    <name type="scientific">Vibrio sinaloensis DSM 21326</name>
    <dbReference type="NCBI Taxonomy" id="945550"/>
    <lineage>
        <taxon>Bacteria</taxon>
        <taxon>Pseudomonadati</taxon>
        <taxon>Pseudomonadota</taxon>
        <taxon>Gammaproteobacteria</taxon>
        <taxon>Vibrionales</taxon>
        <taxon>Vibrionaceae</taxon>
        <taxon>Vibrio</taxon>
        <taxon>Vibrio oreintalis group</taxon>
    </lineage>
</organism>
<evidence type="ECO:0000313" key="14">
    <source>
        <dbReference type="Proteomes" id="UP000006228"/>
    </source>
</evidence>
<feature type="signal peptide" evidence="11">
    <location>
        <begin position="1"/>
        <end position="25"/>
    </location>
</feature>
<dbReference type="EMBL" id="AEVT01000018">
    <property type="protein sequence ID" value="EGA71487.1"/>
    <property type="molecule type" value="Genomic_DNA"/>
</dbReference>
<dbReference type="PANTHER" id="PTHR32089">
    <property type="entry name" value="METHYL-ACCEPTING CHEMOTAXIS PROTEIN MCPB"/>
    <property type="match status" value="1"/>
</dbReference>
<dbReference type="RefSeq" id="WP_008074077.1">
    <property type="nucleotide sequence ID" value="NZ_AEVT01000018.1"/>
</dbReference>
<keyword evidence="3" id="KW-0488">Methylation</keyword>
<dbReference type="OrthoDB" id="369661at2"/>
<reference evidence="13 14" key="1">
    <citation type="journal article" date="2012" name="Int. J. Syst. Evol. Microbiol.">
        <title>Vibrio caribbeanicus sp. nov., isolated from the marine sponge Scleritoderma cyanea.</title>
        <authorList>
            <person name="Hoffmann M."/>
            <person name="Monday S.R."/>
            <person name="Allard M.W."/>
            <person name="Strain E.A."/>
            <person name="Whittaker P."/>
            <person name="Naum M."/>
            <person name="McCarthy P.J."/>
            <person name="Lopez J.V."/>
            <person name="Fischer M."/>
            <person name="Brown E.W."/>
        </authorList>
    </citation>
    <scope>NUCLEOTIDE SEQUENCE [LARGE SCALE GENOMIC DNA]</scope>
    <source>
        <strain evidence="14">DSMZ 21326</strain>
    </source>
</reference>
<dbReference type="PROSITE" id="PS50111">
    <property type="entry name" value="CHEMOTAXIS_TRANSDUC_2"/>
    <property type="match status" value="1"/>
</dbReference>
<dbReference type="GO" id="GO:0005886">
    <property type="term" value="C:plasma membrane"/>
    <property type="evidence" value="ECO:0007669"/>
    <property type="project" value="UniProtKB-SubCell"/>
</dbReference>
<dbReference type="eggNOG" id="COG0840">
    <property type="taxonomic scope" value="Bacteria"/>
</dbReference>
<dbReference type="SMART" id="SM00283">
    <property type="entry name" value="MA"/>
    <property type="match status" value="1"/>
</dbReference>
<evidence type="ECO:0000256" key="7">
    <source>
        <dbReference type="ARBA" id="ARBA00023136"/>
    </source>
</evidence>
<dbReference type="GeneID" id="95568009"/>
<keyword evidence="6" id="KW-1133">Transmembrane helix</keyword>
<dbReference type="InterPro" id="IPR004089">
    <property type="entry name" value="MCPsignal_dom"/>
</dbReference>
<evidence type="ECO:0000256" key="8">
    <source>
        <dbReference type="ARBA" id="ARBA00023224"/>
    </source>
</evidence>
<dbReference type="GO" id="GO:0007165">
    <property type="term" value="P:signal transduction"/>
    <property type="evidence" value="ECO:0007669"/>
    <property type="project" value="UniProtKB-KW"/>
</dbReference>
<evidence type="ECO:0000256" key="4">
    <source>
        <dbReference type="ARBA" id="ARBA00022500"/>
    </source>
</evidence>
<proteinExistence type="predicted"/>
<protein>
    <submittedName>
        <fullName evidence="13">Methyl-accepting chemotaxis protein</fullName>
    </submittedName>
</protein>
<keyword evidence="4" id="KW-0145">Chemotaxis</keyword>
<keyword evidence="8 9" id="KW-0807">Transducer</keyword>
<keyword evidence="5" id="KW-0812">Transmembrane</keyword>
<evidence type="ECO:0000256" key="2">
    <source>
        <dbReference type="ARBA" id="ARBA00022475"/>
    </source>
</evidence>
<sequence>MKIKPRYFFAVLVQLALLSFAVTQASTMATVICMVIVAAIPWLVFPRGTVPVELNAARSQQSAEKHSAALPKEMTPLMATITQQLNEPLDHQRSVVDESVVTLNESYFELQRLAEEQNEVTAQLVENLLGQNGSDSDIGQVLPKTEAIIRNFVDTLVKVSEKSISAVHSIHDMSDKLDAVFKLLTQVRSLSEQTNLLALNAAIEAARAGEAGRGFAVVAQEVRNLSHKAEELNDQIEQEINVAQKTVEEANQTVGEMASIDMTDAIESKDKVDEMLRGVHNVNLAIEQEIQKIRHSGERIHVQVDNGVRALQFADIIVQQGDYAKQTVDYLNQLSALCAEWHRGHLDADGFAEAVTELFERLHHRDAPAASQSSIEEGEVELF</sequence>
<evidence type="ECO:0000313" key="13">
    <source>
        <dbReference type="EMBL" id="EGA71487.1"/>
    </source>
</evidence>
<dbReference type="AlphaFoldDB" id="E8M3I1"/>
<dbReference type="SUPFAM" id="SSF58104">
    <property type="entry name" value="Methyl-accepting chemotaxis protein (MCP) signaling domain"/>
    <property type="match status" value="1"/>
</dbReference>
<evidence type="ECO:0000256" key="9">
    <source>
        <dbReference type="PROSITE-ProRule" id="PRU00284"/>
    </source>
</evidence>
<name>E8M3I1_PHOS4</name>
<evidence type="ECO:0000256" key="6">
    <source>
        <dbReference type="ARBA" id="ARBA00022989"/>
    </source>
</evidence>
<comment type="subcellular location">
    <subcellularLocation>
        <location evidence="1">Cell membrane</location>
        <topology evidence="1">Multi-pass membrane protein</topology>
    </subcellularLocation>
</comment>
<gene>
    <name evidence="13" type="ORF">VISI1226_11911</name>
</gene>
<evidence type="ECO:0000256" key="11">
    <source>
        <dbReference type="SAM" id="SignalP"/>
    </source>
</evidence>
<evidence type="ECO:0000259" key="12">
    <source>
        <dbReference type="PROSITE" id="PS50111"/>
    </source>
</evidence>
<dbReference type="Proteomes" id="UP000006228">
    <property type="component" value="Unassembled WGS sequence"/>
</dbReference>
<feature type="domain" description="Methyl-accepting transducer" evidence="12">
    <location>
        <begin position="67"/>
        <end position="335"/>
    </location>
</feature>
<evidence type="ECO:0000256" key="10">
    <source>
        <dbReference type="SAM" id="Coils"/>
    </source>
</evidence>
<evidence type="ECO:0000256" key="3">
    <source>
        <dbReference type="ARBA" id="ARBA00022481"/>
    </source>
</evidence>
<keyword evidence="7" id="KW-0472">Membrane</keyword>
<keyword evidence="11" id="KW-0732">Signal</keyword>